<feature type="region of interest" description="Disordered" evidence="1">
    <location>
        <begin position="12"/>
        <end position="108"/>
    </location>
</feature>
<feature type="transmembrane region" description="Helical" evidence="2">
    <location>
        <begin position="250"/>
        <end position="272"/>
    </location>
</feature>
<feature type="transmembrane region" description="Helical" evidence="2">
    <location>
        <begin position="990"/>
        <end position="1010"/>
    </location>
</feature>
<keyword evidence="4" id="KW-1185">Reference proteome</keyword>
<feature type="transmembrane region" description="Helical" evidence="2">
    <location>
        <begin position="436"/>
        <end position="454"/>
    </location>
</feature>
<dbReference type="Proteomes" id="UP001642464">
    <property type="component" value="Unassembled WGS sequence"/>
</dbReference>
<gene>
    <name evidence="3" type="ORF">SCF082_LOCUS7429</name>
</gene>
<feature type="region of interest" description="Disordered" evidence="1">
    <location>
        <begin position="1226"/>
        <end position="1257"/>
    </location>
</feature>
<dbReference type="InterPro" id="IPR010640">
    <property type="entry name" value="Low_temperature_requirement_A"/>
</dbReference>
<feature type="transmembrane region" description="Helical" evidence="2">
    <location>
        <begin position="922"/>
        <end position="940"/>
    </location>
</feature>
<accession>A0ABP0IJ54</accession>
<protein>
    <submittedName>
        <fullName evidence="3">Uncharacterized protein</fullName>
    </submittedName>
</protein>
<feature type="transmembrane region" description="Helical" evidence="2">
    <location>
        <begin position="946"/>
        <end position="970"/>
    </location>
</feature>
<evidence type="ECO:0000256" key="2">
    <source>
        <dbReference type="SAM" id="Phobius"/>
    </source>
</evidence>
<feature type="transmembrane region" description="Helical" evidence="2">
    <location>
        <begin position="216"/>
        <end position="238"/>
    </location>
</feature>
<keyword evidence="2" id="KW-0812">Transmembrane</keyword>
<dbReference type="Pfam" id="PF06772">
    <property type="entry name" value="LtrA"/>
    <property type="match status" value="2"/>
</dbReference>
<evidence type="ECO:0000313" key="4">
    <source>
        <dbReference type="Proteomes" id="UP001642464"/>
    </source>
</evidence>
<feature type="transmembrane region" description="Helical" evidence="2">
    <location>
        <begin position="321"/>
        <end position="342"/>
    </location>
</feature>
<dbReference type="EMBL" id="CAXAMM010004166">
    <property type="protein sequence ID" value="CAK9002643.1"/>
    <property type="molecule type" value="Genomic_DNA"/>
</dbReference>
<feature type="transmembrane region" description="Helical" evidence="2">
    <location>
        <begin position="154"/>
        <end position="173"/>
    </location>
</feature>
<proteinExistence type="predicted"/>
<name>A0ABP0IJ54_9DINO</name>
<feature type="region of interest" description="Disordered" evidence="1">
    <location>
        <begin position="591"/>
        <end position="623"/>
    </location>
</feature>
<feature type="transmembrane region" description="Helical" evidence="2">
    <location>
        <begin position="1052"/>
        <end position="1077"/>
    </location>
</feature>
<reference evidence="3 4" key="1">
    <citation type="submission" date="2024-02" db="EMBL/GenBank/DDBJ databases">
        <authorList>
            <person name="Chen Y."/>
            <person name="Shah S."/>
            <person name="Dougan E. K."/>
            <person name="Thang M."/>
            <person name="Chan C."/>
        </authorList>
    </citation>
    <scope>NUCLEOTIDE SEQUENCE [LARGE SCALE GENOMIC DNA]</scope>
</reference>
<feature type="compositionally biased region" description="Basic and acidic residues" evidence="1">
    <location>
        <begin position="45"/>
        <end position="55"/>
    </location>
</feature>
<feature type="transmembrane region" description="Helical" evidence="2">
    <location>
        <begin position="1159"/>
        <end position="1177"/>
    </location>
</feature>
<sequence length="1257" mass="140169">MDPDVCVVVGANPALASNPRQAAGLCKFRSRRWGPVDDDDDDKGGDDKLDRDHRRASSSGGASDAKQKPLRTLTSARGLVPADFDDDDHDAGGHRKPWHRSPFYKPPQMRFRKNAPRVAKHVGSDSLYFDLIFVGVSFRAGSILAETISGENVYIFLSTVLVLYSGWFSRLTFETMLTFEDNFHKFNFVLQGMLLALGAHQLTTFDDLADYSTGQALGFAACIALNHVFQLSVWLEVYFLEKSEVRARRYAQVAAAVEVVPLLCMMASIWMIRVDVSLFGVAGMWLCSYVLSRGCWMVLVASNMMKNRAMPWDVSYAITRFGQYTMLMLGEGVLQIIIFSALEDLEFFKLRGSYVGLFLLSYLLLGLLQLLHYSTLPFRPEDHVMLRNKAVAAVWVELFALYSCAQLSVGVALKKLIYIDFKLYKDPEKYGPKKYIYYWFFAASVCIVVFLLAAQQLSHLDLEEELGITWFKGTRARKVGAFHHHEKKRVWLVRFFVFPFVFLALAAMDTLPVYVVLVAVLLLTALFCFQIVTGRFKRKRKMNRTVAAIIAFGKLKRLVARMREEKAAAALEASLNAAAVAIAAVEDASSTASDQTIEDSEPAAVTVPGGDVTKPPSLVSPDVKEHTLARLPSSLDRALGCDEGHAPVGGESDMAVVRTSDRQLLDPQDGSTVQAPAGVWSDAALRIDSLSSSQQGTRSRTSSVSSKSSTGSQRLRKLSETGSQFMRAAKAATGIQSASKYPKAPLSPWRRFWRDTRLLVRDTNFYRAPEPKLQWDDLHKLTDEVNWPDIFFDLTFVGVAFRLNDIDVTSLEALNPAVVWYFFGEFVTLYSCWIGKTLLQAQFVSPDVFHVVLSILQFSLVAFMSSEIVVNAEGFSDEDYLGHVYAFISARLLFEVILLLQAVEILHHYRDVRAPQAEGRRMILRSSLTILLCTGALIGASQGLSFGWIIFLLAMGYFSNLGSMFVLFLLGKITNENSVPFDLHYLQHRFSELAIIMIGEGVLSIILATIRQTVEHYTTFCIGYLVLSSVRMVYFYVTRFDPAELAARKSRVLGLLAAISQPFLFAGLSAIGGLAVWTLVEEPDRDLANNKEYLYHALPFMATVCVLWVQDLLNEGPDECKFSTSRDVQLRMLVYVAKTWTLVQFPLIIFAGWPSWAGLFADWVALLIVFFSHVIHVKSRELNRQGLLRQESDEDERSATDFLRPGTPLSTSKFLDGVGDLGDLHGKNDLASPRGSSPKSATVGATPLLPPTTLAQV</sequence>
<feature type="transmembrane region" description="Helical" evidence="2">
    <location>
        <begin position="514"/>
        <end position="534"/>
    </location>
</feature>
<keyword evidence="2" id="KW-0472">Membrane</keyword>
<feature type="transmembrane region" description="Helical" evidence="2">
    <location>
        <begin position="278"/>
        <end position="300"/>
    </location>
</feature>
<dbReference type="PANTHER" id="PTHR36840">
    <property type="entry name" value="BLL5714 PROTEIN"/>
    <property type="match status" value="1"/>
</dbReference>
<feature type="transmembrane region" description="Helical" evidence="2">
    <location>
        <begin position="848"/>
        <end position="870"/>
    </location>
</feature>
<feature type="compositionally biased region" description="Low complexity" evidence="1">
    <location>
        <begin position="690"/>
        <end position="713"/>
    </location>
</feature>
<feature type="transmembrane region" description="Helical" evidence="2">
    <location>
        <begin position="1133"/>
        <end position="1153"/>
    </location>
</feature>
<comment type="caution">
    <text evidence="3">The sequence shown here is derived from an EMBL/GenBank/DDBJ whole genome shotgun (WGS) entry which is preliminary data.</text>
</comment>
<evidence type="ECO:0000256" key="1">
    <source>
        <dbReference type="SAM" id="MobiDB-lite"/>
    </source>
</evidence>
<evidence type="ECO:0000313" key="3">
    <source>
        <dbReference type="EMBL" id="CAK9002643.1"/>
    </source>
</evidence>
<feature type="transmembrane region" description="Helical" evidence="2">
    <location>
        <begin position="185"/>
        <end position="204"/>
    </location>
</feature>
<feature type="transmembrane region" description="Helical" evidence="2">
    <location>
        <begin position="882"/>
        <end position="901"/>
    </location>
</feature>
<dbReference type="PANTHER" id="PTHR36840:SF1">
    <property type="entry name" value="BLL5714 PROTEIN"/>
    <property type="match status" value="1"/>
</dbReference>
<feature type="transmembrane region" description="Helical" evidence="2">
    <location>
        <begin position="1093"/>
        <end position="1113"/>
    </location>
</feature>
<feature type="transmembrane region" description="Helical" evidence="2">
    <location>
        <begin position="491"/>
        <end position="508"/>
    </location>
</feature>
<keyword evidence="2" id="KW-1133">Transmembrane helix</keyword>
<feature type="region of interest" description="Disordered" evidence="1">
    <location>
        <begin position="690"/>
        <end position="717"/>
    </location>
</feature>
<feature type="transmembrane region" description="Helical" evidence="2">
    <location>
        <begin position="1016"/>
        <end position="1037"/>
    </location>
</feature>
<feature type="transmembrane region" description="Helical" evidence="2">
    <location>
        <begin position="354"/>
        <end position="373"/>
    </location>
</feature>
<feature type="transmembrane region" description="Helical" evidence="2">
    <location>
        <begin position="394"/>
        <end position="416"/>
    </location>
</feature>
<organism evidence="3 4">
    <name type="scientific">Durusdinium trenchii</name>
    <dbReference type="NCBI Taxonomy" id="1381693"/>
    <lineage>
        <taxon>Eukaryota</taxon>
        <taxon>Sar</taxon>
        <taxon>Alveolata</taxon>
        <taxon>Dinophyceae</taxon>
        <taxon>Suessiales</taxon>
        <taxon>Symbiodiniaceae</taxon>
        <taxon>Durusdinium</taxon>
    </lineage>
</organism>